<dbReference type="Gene3D" id="3.40.50.2300">
    <property type="match status" value="2"/>
</dbReference>
<feature type="region of interest" description="Disordered" evidence="1">
    <location>
        <begin position="1"/>
        <end position="22"/>
    </location>
</feature>
<feature type="compositionally biased region" description="Basic and acidic residues" evidence="1">
    <location>
        <begin position="1"/>
        <end position="10"/>
    </location>
</feature>
<dbReference type="PANTHER" id="PTHR35271">
    <property type="entry name" value="ABC TRANSPORTER, SUBSTRATE-BINDING LIPOPROTEIN-RELATED"/>
    <property type="match status" value="1"/>
</dbReference>
<name>A0A1H4SXI5_9BRAD</name>
<sequence>MAKPPGETRARASRRSPGHHVRLLGGRATAPALDAPAELPPPAVCASARGQLPSKRLNATGLAEAGWREGQIIFDVRWGGADADRIGAYATELVKLNPDVILATNTPTARSLKLATDAVPIVFAGLSDPVGDGASLSKPGRNITGFTSFNAPIAGKWLELVKELSPATNRIGVIYNPKTAPYSIFLPVMQEIAPKLGIAIEPMPVGDQAEIESAVAALAREPHAGLVALPDVFMTNNSKLIFALALQARLPTVGPLRFFAENGALVSYGSDFIGLFHQSASYVDRILRGEKPGELRVQEPTRYELILNLKTAKAMTLAVPQTVLARADDVIE</sequence>
<dbReference type="EMBL" id="FNTI01000001">
    <property type="protein sequence ID" value="SEC48798.1"/>
    <property type="molecule type" value="Genomic_DNA"/>
</dbReference>
<protein>
    <submittedName>
        <fullName evidence="2">Putative ABC transport system substrate-binding protein</fullName>
    </submittedName>
</protein>
<accession>A0A1H4SXI5</accession>
<proteinExistence type="predicted"/>
<evidence type="ECO:0000256" key="1">
    <source>
        <dbReference type="SAM" id="MobiDB-lite"/>
    </source>
</evidence>
<dbReference type="InterPro" id="IPR007487">
    <property type="entry name" value="ABC_transpt-TYRBP-like"/>
</dbReference>
<dbReference type="CDD" id="cd06325">
    <property type="entry name" value="PBP1_ABC_unchar_transporter"/>
    <property type="match status" value="1"/>
</dbReference>
<evidence type="ECO:0000313" key="2">
    <source>
        <dbReference type="EMBL" id="SEC48798.1"/>
    </source>
</evidence>
<dbReference type="RefSeq" id="WP_157793725.1">
    <property type="nucleotide sequence ID" value="NZ_FNTI01000001.1"/>
</dbReference>
<dbReference type="Pfam" id="PF04392">
    <property type="entry name" value="ABC_sub_bind"/>
    <property type="match status" value="1"/>
</dbReference>
<organism evidence="2 3">
    <name type="scientific">Bradyrhizobium lablabi</name>
    <dbReference type="NCBI Taxonomy" id="722472"/>
    <lineage>
        <taxon>Bacteria</taxon>
        <taxon>Pseudomonadati</taxon>
        <taxon>Pseudomonadota</taxon>
        <taxon>Alphaproteobacteria</taxon>
        <taxon>Hyphomicrobiales</taxon>
        <taxon>Nitrobacteraceae</taxon>
        <taxon>Bradyrhizobium</taxon>
    </lineage>
</organism>
<evidence type="ECO:0000313" key="3">
    <source>
        <dbReference type="Proteomes" id="UP000183208"/>
    </source>
</evidence>
<feature type="compositionally biased region" description="Basic residues" evidence="1">
    <location>
        <begin position="11"/>
        <end position="22"/>
    </location>
</feature>
<gene>
    <name evidence="2" type="ORF">SAMN05444171_1532</name>
</gene>
<dbReference type="Proteomes" id="UP000183208">
    <property type="component" value="Unassembled WGS sequence"/>
</dbReference>
<dbReference type="AlphaFoldDB" id="A0A1H4SXI5"/>
<dbReference type="PANTHER" id="PTHR35271:SF1">
    <property type="entry name" value="ABC TRANSPORTER, SUBSTRATE-BINDING LIPOPROTEIN"/>
    <property type="match status" value="1"/>
</dbReference>
<reference evidence="2 3" key="1">
    <citation type="submission" date="2016-10" db="EMBL/GenBank/DDBJ databases">
        <authorList>
            <person name="de Groot N.N."/>
        </authorList>
    </citation>
    <scope>NUCLEOTIDE SEQUENCE [LARGE SCALE GENOMIC DNA]</scope>
    <source>
        <strain evidence="2 3">GAS522</strain>
    </source>
</reference>